<dbReference type="Pfam" id="PF00280">
    <property type="entry name" value="potato_inhibit"/>
    <property type="match status" value="1"/>
</dbReference>
<dbReference type="PROSITE" id="PS00285">
    <property type="entry name" value="POTATO_INHIBITOR"/>
    <property type="match status" value="1"/>
</dbReference>
<dbReference type="PANTHER" id="PTHR33091:SF83">
    <property type="entry name" value="SERINE PROTEASE INHIBITOR, POTATO INHIBITOR I-TYPE FAMILY PROTEIN-RELATED"/>
    <property type="match status" value="1"/>
</dbReference>
<proteinExistence type="inferred from homology"/>
<dbReference type="Proteomes" id="UP000197138">
    <property type="component" value="Unassembled WGS sequence"/>
</dbReference>
<name>A0A218WP31_PUNGR</name>
<dbReference type="SUPFAM" id="SSF54654">
    <property type="entry name" value="CI-2 family of serine protease inhibitors"/>
    <property type="match status" value="1"/>
</dbReference>
<keyword evidence="3" id="KW-0722">Serine protease inhibitor</keyword>
<dbReference type="InterPro" id="IPR036354">
    <property type="entry name" value="Prot_inh_pot1_sf"/>
</dbReference>
<gene>
    <name evidence="4" type="ORF">CDL15_Pgr008441</name>
</gene>
<dbReference type="GO" id="GO:0009611">
    <property type="term" value="P:response to wounding"/>
    <property type="evidence" value="ECO:0007669"/>
    <property type="project" value="InterPro"/>
</dbReference>
<accession>A0A218WP31</accession>
<evidence type="ECO:0000313" key="4">
    <source>
        <dbReference type="EMBL" id="OWM74130.1"/>
    </source>
</evidence>
<comment type="similarity">
    <text evidence="1">Belongs to the protease inhibitor I13 (potato type I serine protease inhibitor) family.</text>
</comment>
<sequence length="71" mass="7787">MASPCPPGKSSWPELLGTNGDQAVARIMLENRFVRAFPTMVGSPVTPGFHCDRVLVWINRNHIVIMIPTVG</sequence>
<protein>
    <submittedName>
        <fullName evidence="4">Uncharacterized protein</fullName>
    </submittedName>
</protein>
<dbReference type="AlphaFoldDB" id="A0A218WP31"/>
<dbReference type="GO" id="GO:0004867">
    <property type="term" value="F:serine-type endopeptidase inhibitor activity"/>
    <property type="evidence" value="ECO:0007669"/>
    <property type="project" value="UniProtKB-KW"/>
</dbReference>
<evidence type="ECO:0000313" key="5">
    <source>
        <dbReference type="Proteomes" id="UP000197138"/>
    </source>
</evidence>
<dbReference type="Gene3D" id="3.30.10.10">
    <property type="entry name" value="Trypsin Inhibitor V, subunit A"/>
    <property type="match status" value="1"/>
</dbReference>
<dbReference type="PANTHER" id="PTHR33091">
    <property type="entry name" value="PROTEIN, PUTATIVE, EXPRESSED-RELATED"/>
    <property type="match status" value="1"/>
</dbReference>
<dbReference type="InterPro" id="IPR000864">
    <property type="entry name" value="Prot_inh_pot1"/>
</dbReference>
<organism evidence="4 5">
    <name type="scientific">Punica granatum</name>
    <name type="common">Pomegranate</name>
    <dbReference type="NCBI Taxonomy" id="22663"/>
    <lineage>
        <taxon>Eukaryota</taxon>
        <taxon>Viridiplantae</taxon>
        <taxon>Streptophyta</taxon>
        <taxon>Embryophyta</taxon>
        <taxon>Tracheophyta</taxon>
        <taxon>Spermatophyta</taxon>
        <taxon>Magnoliopsida</taxon>
        <taxon>eudicotyledons</taxon>
        <taxon>Gunneridae</taxon>
        <taxon>Pentapetalae</taxon>
        <taxon>rosids</taxon>
        <taxon>malvids</taxon>
        <taxon>Myrtales</taxon>
        <taxon>Lythraceae</taxon>
        <taxon>Punica</taxon>
    </lineage>
</organism>
<keyword evidence="2" id="KW-0646">Protease inhibitor</keyword>
<evidence type="ECO:0000256" key="2">
    <source>
        <dbReference type="ARBA" id="ARBA00022690"/>
    </source>
</evidence>
<evidence type="ECO:0000256" key="1">
    <source>
        <dbReference type="ARBA" id="ARBA00008210"/>
    </source>
</evidence>
<reference evidence="5" key="1">
    <citation type="journal article" date="2017" name="Plant J.">
        <title>The pomegranate (Punica granatum L.) genome and the genomics of punicalagin biosynthesis.</title>
        <authorList>
            <person name="Qin G."/>
            <person name="Xu C."/>
            <person name="Ming R."/>
            <person name="Tang H."/>
            <person name="Guyot R."/>
            <person name="Kramer E.M."/>
            <person name="Hu Y."/>
            <person name="Yi X."/>
            <person name="Qi Y."/>
            <person name="Xu X."/>
            <person name="Gao Z."/>
            <person name="Pan H."/>
            <person name="Jian J."/>
            <person name="Tian Y."/>
            <person name="Yue Z."/>
            <person name="Xu Y."/>
        </authorList>
    </citation>
    <scope>NUCLEOTIDE SEQUENCE [LARGE SCALE GENOMIC DNA]</scope>
    <source>
        <strain evidence="5">cv. Dabenzi</strain>
    </source>
</reference>
<dbReference type="EMBL" id="MTKT01003794">
    <property type="protein sequence ID" value="OWM74130.1"/>
    <property type="molecule type" value="Genomic_DNA"/>
</dbReference>
<comment type="caution">
    <text evidence="4">The sequence shown here is derived from an EMBL/GenBank/DDBJ whole genome shotgun (WGS) entry which is preliminary data.</text>
</comment>
<evidence type="ECO:0000256" key="3">
    <source>
        <dbReference type="ARBA" id="ARBA00022900"/>
    </source>
</evidence>